<dbReference type="AlphaFoldDB" id="D3S1B3"/>
<dbReference type="RefSeq" id="WP_012966715.1">
    <property type="nucleotide sequence ID" value="NC_013849.1"/>
</dbReference>
<protein>
    <submittedName>
        <fullName evidence="1">Uncharacterized protein</fullName>
    </submittedName>
</protein>
<proteinExistence type="predicted"/>
<sequence>MIHGLEKTYMFLHNTIVKIRAVNGCTLAVINSHTVTKKEEKILQKLFSNTIFVERKGEKREICFEYPAEVKQEITFEGLKVDSKEIMKILEKI</sequence>
<accession>D3S1B3</accession>
<gene>
    <name evidence="1" type="ordered locus">Ferp_2253</name>
</gene>
<dbReference type="GeneID" id="8779792"/>
<dbReference type="PaxDb" id="589924-Ferp_2253"/>
<keyword evidence="2" id="KW-1185">Reference proteome</keyword>
<dbReference type="EMBL" id="CP001899">
    <property type="protein sequence ID" value="ADC66377.1"/>
    <property type="molecule type" value="Genomic_DNA"/>
</dbReference>
<name>D3S1B3_FERPA</name>
<dbReference type="Proteomes" id="UP000002613">
    <property type="component" value="Chromosome"/>
</dbReference>
<reference evidence="1 2" key="2">
    <citation type="journal article" date="2011" name="Stand. Genomic Sci.">
        <title>Complete genome sequence of Ferroglobus placidus AEDII12DO.</title>
        <authorList>
            <person name="Anderson I."/>
            <person name="Risso C."/>
            <person name="Holmes D."/>
            <person name="Lucas S."/>
            <person name="Copeland A."/>
            <person name="Lapidus A."/>
            <person name="Cheng J.F."/>
            <person name="Bruce D."/>
            <person name="Goodwin L."/>
            <person name="Pitluck S."/>
            <person name="Saunders E."/>
            <person name="Brettin T."/>
            <person name="Detter J.C."/>
            <person name="Han C."/>
            <person name="Tapia R."/>
            <person name="Larimer F."/>
            <person name="Land M."/>
            <person name="Hauser L."/>
            <person name="Woyke T."/>
            <person name="Lovley D."/>
            <person name="Kyrpides N."/>
            <person name="Ivanova N."/>
        </authorList>
    </citation>
    <scope>NUCLEOTIDE SEQUENCE [LARGE SCALE GENOMIC DNA]</scope>
    <source>
        <strain evidence="2">DSM 10642 / AEDII12DO</strain>
    </source>
</reference>
<dbReference type="HOGENOM" id="CLU_2392766_0_0_2"/>
<organism evidence="1 2">
    <name type="scientific">Ferroglobus placidus (strain DSM 10642 / AEDII12DO)</name>
    <dbReference type="NCBI Taxonomy" id="589924"/>
    <lineage>
        <taxon>Archaea</taxon>
        <taxon>Methanobacteriati</taxon>
        <taxon>Methanobacteriota</taxon>
        <taxon>Archaeoglobi</taxon>
        <taxon>Archaeoglobales</taxon>
        <taxon>Archaeoglobaceae</taxon>
        <taxon>Ferroglobus</taxon>
    </lineage>
</organism>
<reference evidence="2" key="1">
    <citation type="submission" date="2010-02" db="EMBL/GenBank/DDBJ databases">
        <title>Complete sequence of Ferroglobus placidus DSM 10642.</title>
        <authorList>
            <consortium name="US DOE Joint Genome Institute"/>
            <person name="Lucas S."/>
            <person name="Copeland A."/>
            <person name="Lapidus A."/>
            <person name="Cheng J.-F."/>
            <person name="Bruce D."/>
            <person name="Goodwin L."/>
            <person name="Pitluck S."/>
            <person name="Saunders E."/>
            <person name="Brettin T."/>
            <person name="Detter J.C."/>
            <person name="Han C."/>
            <person name="Tapia R."/>
            <person name="Larimer F."/>
            <person name="Land M."/>
            <person name="Hauser L."/>
            <person name="Kyrpides N."/>
            <person name="Ivanova N."/>
            <person name="Holmes D."/>
            <person name="Lovley D."/>
            <person name="Kyrpides N."/>
            <person name="Anderson I.J."/>
            <person name="Woyke T."/>
        </authorList>
    </citation>
    <scope>NUCLEOTIDE SEQUENCE [LARGE SCALE GENOMIC DNA]</scope>
    <source>
        <strain evidence="2">DSM 10642 / AEDII12DO</strain>
    </source>
</reference>
<evidence type="ECO:0000313" key="2">
    <source>
        <dbReference type="Proteomes" id="UP000002613"/>
    </source>
</evidence>
<dbReference type="OrthoDB" id="51466at2157"/>
<dbReference type="KEGG" id="fpl:Ferp_2253"/>
<evidence type="ECO:0000313" key="1">
    <source>
        <dbReference type="EMBL" id="ADC66377.1"/>
    </source>
</evidence>